<organism evidence="1 2">
    <name type="scientific">Curvularia kusanoi</name>
    <name type="common">Cochliobolus kusanoi</name>
    <dbReference type="NCBI Taxonomy" id="90978"/>
    <lineage>
        <taxon>Eukaryota</taxon>
        <taxon>Fungi</taxon>
        <taxon>Dikarya</taxon>
        <taxon>Ascomycota</taxon>
        <taxon>Pezizomycotina</taxon>
        <taxon>Dothideomycetes</taxon>
        <taxon>Pleosporomycetidae</taxon>
        <taxon>Pleosporales</taxon>
        <taxon>Pleosporineae</taxon>
        <taxon>Pleosporaceae</taxon>
        <taxon>Curvularia</taxon>
    </lineage>
</organism>
<name>A0A9P4TIM5_CURKU</name>
<dbReference type="EMBL" id="SWKU01000006">
    <property type="protein sequence ID" value="KAF3005998.1"/>
    <property type="molecule type" value="Genomic_DNA"/>
</dbReference>
<protein>
    <submittedName>
        <fullName evidence="1">Uncharacterized protein</fullName>
    </submittedName>
</protein>
<proteinExistence type="predicted"/>
<comment type="caution">
    <text evidence="1">The sequence shown here is derived from an EMBL/GenBank/DDBJ whole genome shotgun (WGS) entry which is preliminary data.</text>
</comment>
<reference evidence="1" key="1">
    <citation type="submission" date="2019-04" db="EMBL/GenBank/DDBJ databases">
        <title>Sequencing of skin fungus with MAO and IRED activity.</title>
        <authorList>
            <person name="Marsaioli A.J."/>
            <person name="Bonatto J.M.C."/>
            <person name="Reis Junior O."/>
        </authorList>
    </citation>
    <scope>NUCLEOTIDE SEQUENCE</scope>
    <source>
        <strain evidence="1">30M1</strain>
    </source>
</reference>
<sequence length="160" mass="17633">MVNASTGSIPDMTITALPQIPSEALANIPAIPTRFLNGPPSALRSDVQASAHDTPITAKSPFVHVFVTVYTLGSSNHNHNHNHKTLIIMSHEERSHHLLALAAKPLTCHFHKTNQLQSKPTPNSSLAIRCRYRPPDQTGILLFTILRFSSTRFHVHGKNL</sequence>
<dbReference type="AlphaFoldDB" id="A0A9P4TIM5"/>
<dbReference type="Proteomes" id="UP000801428">
    <property type="component" value="Unassembled WGS sequence"/>
</dbReference>
<accession>A0A9P4TIM5</accession>
<evidence type="ECO:0000313" key="2">
    <source>
        <dbReference type="Proteomes" id="UP000801428"/>
    </source>
</evidence>
<keyword evidence="2" id="KW-1185">Reference proteome</keyword>
<gene>
    <name evidence="1" type="ORF">E8E13_010491</name>
</gene>
<evidence type="ECO:0000313" key="1">
    <source>
        <dbReference type="EMBL" id="KAF3005998.1"/>
    </source>
</evidence>